<evidence type="ECO:0000259" key="1">
    <source>
        <dbReference type="Pfam" id="PF00724"/>
    </source>
</evidence>
<accession>A0A9P5P9Y4</accession>
<dbReference type="FunFam" id="3.20.20.70:FF:000138">
    <property type="entry name" value="NADPH dehydrogenase 1"/>
    <property type="match status" value="1"/>
</dbReference>
<sequence length="377" mass="41131">MTVDESTSKPVLLKPVKVGNLTLQHRVVLSPLTRLRATEKYHVPTPIMAEYYSQRGSTPGTLLITEGTFIAAKAGGLTNVPGVWSKEQIKGWKVVTDAVHAKGSFIFLQLLALGRAASIDQLHTEDPLLALVSSSDIPLSGAPAPRPLTLEEISEYIDLYATAAENAVHQAGFDGVEVHGANGYLIDQFIQDVSNNRTDAYGGSVENRCRFALEVVDKVVKAVGAERTGIRLGPWTPFQDMGMEDPKPTFSYLVQQIKSLHPSFAYTHLIEPGVAGHADAEVRPSASNDFLRDIWSPKVLITAGGYKPETAFARAARQPENELIAFGRYFISSPDLPIRLANNIPLTPYDRSTFYLPGDVSGRGYTDYPFASDQGKM</sequence>
<dbReference type="Gene3D" id="3.20.20.70">
    <property type="entry name" value="Aldolase class I"/>
    <property type="match status" value="1"/>
</dbReference>
<gene>
    <name evidence="2" type="ORF">BDP27DRAFT_1386179</name>
</gene>
<dbReference type="InterPro" id="IPR045247">
    <property type="entry name" value="Oye-like"/>
</dbReference>
<reference evidence="2" key="1">
    <citation type="submission" date="2020-11" db="EMBL/GenBank/DDBJ databases">
        <authorList>
            <consortium name="DOE Joint Genome Institute"/>
            <person name="Ahrendt S."/>
            <person name="Riley R."/>
            <person name="Andreopoulos W."/>
            <person name="Labutti K."/>
            <person name="Pangilinan J."/>
            <person name="Ruiz-Duenas F.J."/>
            <person name="Barrasa J.M."/>
            <person name="Sanchez-Garcia M."/>
            <person name="Camarero S."/>
            <person name="Miyauchi S."/>
            <person name="Serrano A."/>
            <person name="Linde D."/>
            <person name="Babiker R."/>
            <person name="Drula E."/>
            <person name="Ayuso-Fernandez I."/>
            <person name="Pacheco R."/>
            <person name="Padilla G."/>
            <person name="Ferreira P."/>
            <person name="Barriuso J."/>
            <person name="Kellner H."/>
            <person name="Castanera R."/>
            <person name="Alfaro M."/>
            <person name="Ramirez L."/>
            <person name="Pisabarro A.G."/>
            <person name="Kuo A."/>
            <person name="Tritt A."/>
            <person name="Lipzen A."/>
            <person name="He G."/>
            <person name="Yan M."/>
            <person name="Ng V."/>
            <person name="Cullen D."/>
            <person name="Martin F."/>
            <person name="Rosso M.-N."/>
            <person name="Henrissat B."/>
            <person name="Hibbett D."/>
            <person name="Martinez A.T."/>
            <person name="Grigoriev I.V."/>
        </authorList>
    </citation>
    <scope>NUCLEOTIDE SEQUENCE</scope>
    <source>
        <strain evidence="2">AH 40177</strain>
    </source>
</reference>
<feature type="domain" description="NADH:flavin oxidoreductase/NADH oxidase N-terminal" evidence="1">
    <location>
        <begin position="12"/>
        <end position="346"/>
    </location>
</feature>
<evidence type="ECO:0000313" key="2">
    <source>
        <dbReference type="EMBL" id="KAF9058300.1"/>
    </source>
</evidence>
<dbReference type="EMBL" id="JADNRY010000400">
    <property type="protein sequence ID" value="KAF9058300.1"/>
    <property type="molecule type" value="Genomic_DNA"/>
</dbReference>
<protein>
    <submittedName>
        <fullName evidence="2">FMN-linked oxidoreductase</fullName>
    </submittedName>
</protein>
<dbReference type="Proteomes" id="UP000772434">
    <property type="component" value="Unassembled WGS sequence"/>
</dbReference>
<evidence type="ECO:0000313" key="3">
    <source>
        <dbReference type="Proteomes" id="UP000772434"/>
    </source>
</evidence>
<dbReference type="SUPFAM" id="SSF51395">
    <property type="entry name" value="FMN-linked oxidoreductases"/>
    <property type="match status" value="1"/>
</dbReference>
<proteinExistence type="predicted"/>
<comment type="caution">
    <text evidence="2">The sequence shown here is derived from an EMBL/GenBank/DDBJ whole genome shotgun (WGS) entry which is preliminary data.</text>
</comment>
<dbReference type="CDD" id="cd02933">
    <property type="entry name" value="OYE_like_FMN"/>
    <property type="match status" value="1"/>
</dbReference>
<dbReference type="OrthoDB" id="276546at2759"/>
<name>A0A9P5P9Y4_9AGAR</name>
<dbReference type="AlphaFoldDB" id="A0A9P5P9Y4"/>
<keyword evidence="3" id="KW-1185">Reference proteome</keyword>
<dbReference type="GO" id="GO:0003959">
    <property type="term" value="F:NADPH dehydrogenase activity"/>
    <property type="evidence" value="ECO:0007669"/>
    <property type="project" value="TreeGrafter"/>
</dbReference>
<dbReference type="Pfam" id="PF00724">
    <property type="entry name" value="Oxidored_FMN"/>
    <property type="match status" value="1"/>
</dbReference>
<dbReference type="PANTHER" id="PTHR22893:SF91">
    <property type="entry name" value="NADPH DEHYDROGENASE 2-RELATED"/>
    <property type="match status" value="1"/>
</dbReference>
<dbReference type="InterPro" id="IPR013785">
    <property type="entry name" value="Aldolase_TIM"/>
</dbReference>
<dbReference type="PANTHER" id="PTHR22893">
    <property type="entry name" value="NADH OXIDOREDUCTASE-RELATED"/>
    <property type="match status" value="1"/>
</dbReference>
<organism evidence="2 3">
    <name type="scientific">Rhodocollybia butyracea</name>
    <dbReference type="NCBI Taxonomy" id="206335"/>
    <lineage>
        <taxon>Eukaryota</taxon>
        <taxon>Fungi</taxon>
        <taxon>Dikarya</taxon>
        <taxon>Basidiomycota</taxon>
        <taxon>Agaricomycotina</taxon>
        <taxon>Agaricomycetes</taxon>
        <taxon>Agaricomycetidae</taxon>
        <taxon>Agaricales</taxon>
        <taxon>Marasmiineae</taxon>
        <taxon>Omphalotaceae</taxon>
        <taxon>Rhodocollybia</taxon>
    </lineage>
</organism>
<dbReference type="GO" id="GO:0010181">
    <property type="term" value="F:FMN binding"/>
    <property type="evidence" value="ECO:0007669"/>
    <property type="project" value="InterPro"/>
</dbReference>
<dbReference type="InterPro" id="IPR001155">
    <property type="entry name" value="OxRdtase_FMN_N"/>
</dbReference>